<dbReference type="AlphaFoldDB" id="A0A9D4TV15"/>
<evidence type="ECO:0000313" key="2">
    <source>
        <dbReference type="EMBL" id="KAI3435760.1"/>
    </source>
</evidence>
<reference evidence="2" key="2">
    <citation type="submission" date="2020-11" db="EMBL/GenBank/DDBJ databases">
        <authorList>
            <person name="Cecchin M."/>
            <person name="Marcolungo L."/>
            <person name="Rossato M."/>
            <person name="Girolomoni L."/>
            <person name="Cosentino E."/>
            <person name="Cuine S."/>
            <person name="Li-Beisson Y."/>
            <person name="Delledonne M."/>
            <person name="Ballottari M."/>
        </authorList>
    </citation>
    <scope>NUCLEOTIDE SEQUENCE</scope>
    <source>
        <strain evidence="2">211/11P</strain>
        <tissue evidence="2">Whole cell</tissue>
    </source>
</reference>
<dbReference type="EMBL" id="SIDB01000002">
    <property type="protein sequence ID" value="KAI3435760.1"/>
    <property type="molecule type" value="Genomic_DNA"/>
</dbReference>
<gene>
    <name evidence="2" type="ORF">D9Q98_001818</name>
</gene>
<protein>
    <submittedName>
        <fullName evidence="2">Uncharacterized protein</fullName>
    </submittedName>
</protein>
<reference evidence="2" key="1">
    <citation type="journal article" date="2019" name="Plant J.">
        <title>Chlorella vulgaris genome assembly and annotation reveals the molecular basis for metabolic acclimation to high light conditions.</title>
        <authorList>
            <person name="Cecchin M."/>
            <person name="Marcolungo L."/>
            <person name="Rossato M."/>
            <person name="Girolomoni L."/>
            <person name="Cosentino E."/>
            <person name="Cuine S."/>
            <person name="Li-Beisson Y."/>
            <person name="Delledonne M."/>
            <person name="Ballottari M."/>
        </authorList>
    </citation>
    <scope>NUCLEOTIDE SEQUENCE</scope>
    <source>
        <strain evidence="2">211/11P</strain>
    </source>
</reference>
<evidence type="ECO:0000256" key="1">
    <source>
        <dbReference type="SAM" id="MobiDB-lite"/>
    </source>
</evidence>
<keyword evidence="3" id="KW-1185">Reference proteome</keyword>
<sequence>MEALGSKPLRAASCKPATSAGSWQLGGEAGQGLGAGRSTARNTESSAAPRRTQRKRPRPPSAGLCAHDLCLYVRWHSAGGGVRVNRLPLEPISGVHELRGLFRRLIRGAFASPASLPDYLTSEEYYQLTPSEQLISLPDQISRTEFRLVATVEGWEYTVCERTLPMFTPDTQRKLLITLAEFESEPVVVGDRVVAARLLAYPTVCVKREFLDAFVANLVTEQEQVKRCVSPASSATLSAR</sequence>
<accession>A0A9D4TV15</accession>
<organism evidence="2 3">
    <name type="scientific">Chlorella vulgaris</name>
    <name type="common">Green alga</name>
    <dbReference type="NCBI Taxonomy" id="3077"/>
    <lineage>
        <taxon>Eukaryota</taxon>
        <taxon>Viridiplantae</taxon>
        <taxon>Chlorophyta</taxon>
        <taxon>core chlorophytes</taxon>
        <taxon>Trebouxiophyceae</taxon>
        <taxon>Chlorellales</taxon>
        <taxon>Chlorellaceae</taxon>
        <taxon>Chlorella clade</taxon>
        <taxon>Chlorella</taxon>
    </lineage>
</organism>
<dbReference type="Proteomes" id="UP001055712">
    <property type="component" value="Unassembled WGS sequence"/>
</dbReference>
<comment type="caution">
    <text evidence="2">The sequence shown here is derived from an EMBL/GenBank/DDBJ whole genome shotgun (WGS) entry which is preliminary data.</text>
</comment>
<dbReference type="OrthoDB" id="539192at2759"/>
<name>A0A9D4TV15_CHLVU</name>
<proteinExistence type="predicted"/>
<evidence type="ECO:0000313" key="3">
    <source>
        <dbReference type="Proteomes" id="UP001055712"/>
    </source>
</evidence>
<feature type="region of interest" description="Disordered" evidence="1">
    <location>
        <begin position="1"/>
        <end position="61"/>
    </location>
</feature>